<feature type="transmembrane region" description="Helical" evidence="1">
    <location>
        <begin position="465"/>
        <end position="482"/>
    </location>
</feature>
<protein>
    <recommendedName>
        <fullName evidence="4">Peptidase M1 membrane alanine aminopeptidase domain-containing protein</fullName>
    </recommendedName>
</protein>
<keyword evidence="3" id="KW-1185">Reference proteome</keyword>
<feature type="transmembrane region" description="Helical" evidence="1">
    <location>
        <begin position="540"/>
        <end position="558"/>
    </location>
</feature>
<evidence type="ECO:0008006" key="4">
    <source>
        <dbReference type="Google" id="ProtNLM"/>
    </source>
</evidence>
<feature type="transmembrane region" description="Helical" evidence="1">
    <location>
        <begin position="489"/>
        <end position="507"/>
    </location>
</feature>
<feature type="transmembrane region" description="Helical" evidence="1">
    <location>
        <begin position="243"/>
        <end position="263"/>
    </location>
</feature>
<evidence type="ECO:0000313" key="3">
    <source>
        <dbReference type="Proteomes" id="UP001476807"/>
    </source>
</evidence>
<feature type="transmembrane region" description="Helical" evidence="1">
    <location>
        <begin position="149"/>
        <end position="170"/>
    </location>
</feature>
<feature type="transmembrane region" description="Helical" evidence="1">
    <location>
        <begin position="106"/>
        <end position="129"/>
    </location>
</feature>
<feature type="transmembrane region" description="Helical" evidence="1">
    <location>
        <begin position="329"/>
        <end position="347"/>
    </location>
</feature>
<name>A0ABV1RYJ7_9BACT</name>
<evidence type="ECO:0000313" key="2">
    <source>
        <dbReference type="EMBL" id="MER2999256.1"/>
    </source>
</evidence>
<dbReference type="InterPro" id="IPR027268">
    <property type="entry name" value="Peptidase_M4/M1_CTD_sf"/>
</dbReference>
<evidence type="ECO:0000256" key="1">
    <source>
        <dbReference type="SAM" id="Phobius"/>
    </source>
</evidence>
<reference evidence="2 3" key="1">
    <citation type="submission" date="2024-06" db="EMBL/GenBank/DDBJ databases">
        <title>Pontibacter populi HYL7-15.</title>
        <authorList>
            <person name="Kim M.K."/>
        </authorList>
    </citation>
    <scope>NUCLEOTIDE SEQUENCE [LARGE SCALE GENOMIC DNA]</scope>
    <source>
        <strain evidence="2 3">HYL7-15</strain>
    </source>
</reference>
<keyword evidence="1" id="KW-0472">Membrane</keyword>
<keyword evidence="1" id="KW-0812">Transmembrane</keyword>
<feature type="transmembrane region" description="Helical" evidence="1">
    <location>
        <begin position="376"/>
        <end position="395"/>
    </location>
</feature>
<gene>
    <name evidence="2" type="ORF">ABS362_17020</name>
</gene>
<keyword evidence="1" id="KW-1133">Transmembrane helix</keyword>
<feature type="transmembrane region" description="Helical" evidence="1">
    <location>
        <begin position="53"/>
        <end position="76"/>
    </location>
</feature>
<feature type="transmembrane region" description="Helical" evidence="1">
    <location>
        <begin position="21"/>
        <end position="41"/>
    </location>
</feature>
<dbReference type="EMBL" id="JBEOKT010000020">
    <property type="protein sequence ID" value="MER2999256.1"/>
    <property type="molecule type" value="Genomic_DNA"/>
</dbReference>
<comment type="caution">
    <text evidence="2">The sequence shown here is derived from an EMBL/GenBank/DDBJ whole genome shotgun (WGS) entry which is preliminary data.</text>
</comment>
<organism evidence="2 3">
    <name type="scientific">Pontibacter populi</name>
    <dbReference type="NCBI Taxonomy" id="890055"/>
    <lineage>
        <taxon>Bacteria</taxon>
        <taxon>Pseudomonadati</taxon>
        <taxon>Bacteroidota</taxon>
        <taxon>Cytophagia</taxon>
        <taxon>Cytophagales</taxon>
        <taxon>Hymenobacteraceae</taxon>
        <taxon>Pontibacter</taxon>
    </lineage>
</organism>
<dbReference type="Gene3D" id="1.10.390.10">
    <property type="entry name" value="Neutral Protease Domain 2"/>
    <property type="match status" value="1"/>
</dbReference>
<sequence>MRFWGIFNYEFSYQLQRFWTWLIFIALVGFGFLFVRVNFIADALYSDSFVNTPFFIAGATVMGCLIWLGMSAVVAGEAAARDVQTRMHPLTYTAPISKLEYLGGRFCAALVLNGLIILAVQAGILLGYYAPGVDPGILGPFRPAAYFTAYAYIALPNAIIATAIQFSLAVRSGKAMASYLGSFLLVFLGFFVAGALLWKRSLGILLDPIGIRFIVEDLAHLWTTAEQSTRLIGLEGNILTNRLLWLSVALVALSITYFGFHFAHRIERSWWNRILRRQKAHPQLPTNLGVIDSKPVTVSQVARTFGLTMHVRKTLAFAWDSFRTIETSWAGLAMLVAIPLMTVLIVADQMVSGGMPLVPVTARVISVLTAPLSAELSRWVIIPLLLIFFAGELVWREREARLGEITDTTPGSEWPPLLGKFLGLSLVLVVFTALQMGAGILAQLLMGYQNFEIGLYVKTLFGLQLPEYLLFALLALVVHVLVNQKYVGYLVAIIVYVFIAISSMFRIEHNLLVYGAGPAWSYTDMGGFGSSIEPWLWFKAYWAAWALLLAVVARLIWVRGKESNIKVRLQLAKQRFTPSTAWIAAVAAMLLFILGGFIFYNTNVLNNYQTASEINQQRAEYERRYGKYKSIAQPQLAATTLHVEIYPDQRAADITGTYRLVNRSTVAIDSIHVATVPRVKTKTIAFDRSSAKVLTDEELGYQIYKLEKPLQPDDMLQLKFQVQVVQRGYRESGADAPVVANGTYFSNEWLPAIGYQESRELMSSSDRRDQGLSSRPMIASLYDEKARKGGSGGLAFEAVVGTAEDQVPVAPGALHRTWQEGNRRYFHYATDAAIGNELYFFSARYKVHEAQWKNTDNSGHPVAIRVYHHPEHTTHLEGIVRSIKASLDYYTNEFGPYRHKHVSFVEYPGDGDGAGIHAEPGLLFYEEGFTFLKPEEPKSFDFPFAVVAHEMAHQWTVPYANVEGAPVMSESIAWYYAMKAVENALGPGQLRQLINFMRESNVRAEIRRGEPLLRGLDPYMSYRKGPFALYTMSEYVGTEKVNHALRQLLEKHRITEAAPATTLDLYRELQAVTPDSLQYLLYDLFEVNTYWDLETKQATAEQTKTGQWQVTLEVKARKEVSDSAGVETEVPVKDWVMVGVLEEGKSIHEPLYLKMYRIHSGEQTIKVTVPRKPARAGIDPNNLLIDSDTDNNMKEVKIEATGRAIGLSGQNAKRQNKEVNP</sequence>
<dbReference type="SUPFAM" id="SSF55486">
    <property type="entry name" value="Metalloproteases ('zincins'), catalytic domain"/>
    <property type="match status" value="1"/>
</dbReference>
<feature type="transmembrane region" description="Helical" evidence="1">
    <location>
        <begin position="421"/>
        <end position="445"/>
    </location>
</feature>
<feature type="transmembrane region" description="Helical" evidence="1">
    <location>
        <begin position="579"/>
        <end position="600"/>
    </location>
</feature>
<feature type="transmembrane region" description="Helical" evidence="1">
    <location>
        <begin position="177"/>
        <end position="198"/>
    </location>
</feature>
<dbReference type="RefSeq" id="WP_350413943.1">
    <property type="nucleotide sequence ID" value="NZ_JBEOKT010000020.1"/>
</dbReference>
<dbReference type="Proteomes" id="UP001476807">
    <property type="component" value="Unassembled WGS sequence"/>
</dbReference>
<accession>A0ABV1RYJ7</accession>
<proteinExistence type="predicted"/>